<evidence type="ECO:0000256" key="1">
    <source>
        <dbReference type="SAM" id="MobiDB-lite"/>
    </source>
</evidence>
<accession>A0A9R1CUI3</accession>
<protein>
    <submittedName>
        <fullName evidence="2">Uncharacterized protein</fullName>
    </submittedName>
</protein>
<evidence type="ECO:0000313" key="3">
    <source>
        <dbReference type="Proteomes" id="UP001139494"/>
    </source>
</evidence>
<dbReference type="Proteomes" id="UP001139494">
    <property type="component" value="Unassembled WGS sequence"/>
</dbReference>
<comment type="caution">
    <text evidence="2">The sequence shown here is derived from an EMBL/GenBank/DDBJ whole genome shotgun (WGS) entry which is preliminary data.</text>
</comment>
<feature type="region of interest" description="Disordered" evidence="1">
    <location>
        <begin position="1"/>
        <end position="65"/>
    </location>
</feature>
<proteinExistence type="predicted"/>
<evidence type="ECO:0000313" key="2">
    <source>
        <dbReference type="EMBL" id="MCQ4333861.1"/>
    </source>
</evidence>
<reference evidence="2" key="1">
    <citation type="journal article" date="2023" name="Front. Microbiol.">
        <title>Genomic-based phylogenetic and metabolic analyses of the genus Natronomonas, and description of Natronomonas aquatica sp. nov.</title>
        <authorList>
            <person name="Garcia-Roldan A."/>
            <person name="Duran-Viseras A."/>
            <person name="de la Haba R.R."/>
            <person name="Corral P."/>
            <person name="Sanchez-Porro C."/>
            <person name="Ventosa A."/>
        </authorList>
    </citation>
    <scope>NUCLEOTIDE SEQUENCE</scope>
    <source>
        <strain evidence="2">F2-12</strain>
    </source>
</reference>
<organism evidence="2 3">
    <name type="scientific">Natronomonas aquatica</name>
    <dbReference type="NCBI Taxonomy" id="2841590"/>
    <lineage>
        <taxon>Archaea</taxon>
        <taxon>Methanobacteriati</taxon>
        <taxon>Methanobacteriota</taxon>
        <taxon>Stenosarchaea group</taxon>
        <taxon>Halobacteria</taxon>
        <taxon>Halobacteriales</taxon>
        <taxon>Natronomonadaceae</taxon>
        <taxon>Natronomonas</taxon>
    </lineage>
</organism>
<dbReference type="RefSeq" id="WP_256029885.1">
    <property type="nucleotide sequence ID" value="NZ_JAHLKM010000013.1"/>
</dbReference>
<feature type="compositionally biased region" description="Basic and acidic residues" evidence="1">
    <location>
        <begin position="8"/>
        <end position="23"/>
    </location>
</feature>
<dbReference type="AlphaFoldDB" id="A0A9R1CUI3"/>
<gene>
    <name evidence="2" type="ORF">KM295_10280</name>
</gene>
<feature type="compositionally biased region" description="Basic and acidic residues" evidence="1">
    <location>
        <begin position="36"/>
        <end position="49"/>
    </location>
</feature>
<keyword evidence="3" id="KW-1185">Reference proteome</keyword>
<dbReference type="EMBL" id="JAHLKM010000013">
    <property type="protein sequence ID" value="MCQ4333861.1"/>
    <property type="molecule type" value="Genomic_DNA"/>
</dbReference>
<sequence length="65" mass="7678">MNPAPEEDTGREREESGRRDDRSLVFGLDRRLRHGDRRDGGRCRHERQKERKNHHSTVNRGEPSS</sequence>
<name>A0A9R1CUI3_9EURY</name>